<comment type="caution">
    <text evidence="3">The sequence shown here is derived from an EMBL/GenBank/DDBJ whole genome shotgun (WGS) entry which is preliminary data.</text>
</comment>
<dbReference type="Proteomes" id="UP000259173">
    <property type="component" value="Unassembled WGS sequence"/>
</dbReference>
<evidence type="ECO:0000256" key="1">
    <source>
        <dbReference type="SAM" id="MobiDB-lite"/>
    </source>
</evidence>
<dbReference type="AlphaFoldDB" id="A0A3B9KWP3"/>
<organism evidence="3 4">
    <name type="scientific">Hyphomonas atlantica</name>
    <dbReference type="NCBI Taxonomy" id="1280948"/>
    <lineage>
        <taxon>Bacteria</taxon>
        <taxon>Pseudomonadati</taxon>
        <taxon>Pseudomonadota</taxon>
        <taxon>Alphaproteobacteria</taxon>
        <taxon>Hyphomonadales</taxon>
        <taxon>Hyphomonadaceae</taxon>
        <taxon>Hyphomonas</taxon>
    </lineage>
</organism>
<sequence>MIINRVVLLISVFALAGCWQSEDRVYTAEDYFIPVQSEFVSISDDFGPLGIYEISSENQYRPVFREADPNSFEQKFRVLDIGLVPIDRMATYKEPREDWQANRTFSKSIFEDGDTTMFVSVAEQEGKAEQFLFASFVSNDVFGICSTLLQQGTGLHDEFLQFASMRTSEHAFTRKAGIAMLVLAEATEAKGHSELQCDEYKIKAHAKDERDPLFKAARMGDDLRAARTEELAAETRSDAVELAEARAAQQASERDTTPKETDLSPAEQRTILQKELSDLHREAYDINAMIDRDRWGTLEGVGGKYFGVDRRFRDQGLPFTSKMLCHNLSGYQSIYVTVTHAASPDTNAAWVMRNDHVPVRIETERGTIIHRAELEVIDNTQYLNSLRIIFADMVPSKLDNKYVQDPALLQRTRRQAELFGTSVEALTRMGISFLSLEDAMNSKTIKIYADIRQNGAVRTVMLGDFGSESSEKGLKGFHAACLFGQ</sequence>
<evidence type="ECO:0000256" key="2">
    <source>
        <dbReference type="SAM" id="SignalP"/>
    </source>
</evidence>
<accession>A0A3B9KWP3</accession>
<evidence type="ECO:0000313" key="4">
    <source>
        <dbReference type="Proteomes" id="UP000259173"/>
    </source>
</evidence>
<keyword evidence="2" id="KW-0732">Signal</keyword>
<name>A0A3B9KWP3_9PROT</name>
<proteinExistence type="predicted"/>
<feature type="region of interest" description="Disordered" evidence="1">
    <location>
        <begin position="244"/>
        <end position="268"/>
    </location>
</feature>
<dbReference type="PROSITE" id="PS51257">
    <property type="entry name" value="PROKAR_LIPOPROTEIN"/>
    <property type="match status" value="1"/>
</dbReference>
<evidence type="ECO:0008006" key="5">
    <source>
        <dbReference type="Google" id="ProtNLM"/>
    </source>
</evidence>
<feature type="chain" id="PRO_5017588454" description="Lipoprotein" evidence="2">
    <location>
        <begin position="17"/>
        <end position="485"/>
    </location>
</feature>
<gene>
    <name evidence="3" type="ORF">DCG65_00225</name>
</gene>
<feature type="compositionally biased region" description="Basic and acidic residues" evidence="1">
    <location>
        <begin position="252"/>
        <end position="262"/>
    </location>
</feature>
<reference evidence="3 4" key="1">
    <citation type="journal article" date="2018" name="Nat. Biotechnol.">
        <title>A standardized bacterial taxonomy based on genome phylogeny substantially revises the tree of life.</title>
        <authorList>
            <person name="Parks D.H."/>
            <person name="Chuvochina M."/>
            <person name="Waite D.W."/>
            <person name="Rinke C."/>
            <person name="Skarshewski A."/>
            <person name="Chaumeil P.A."/>
            <person name="Hugenholtz P."/>
        </authorList>
    </citation>
    <scope>NUCLEOTIDE SEQUENCE [LARGE SCALE GENOMIC DNA]</scope>
    <source>
        <strain evidence="3">UBA8557</strain>
    </source>
</reference>
<protein>
    <recommendedName>
        <fullName evidence="5">Lipoprotein</fullName>
    </recommendedName>
</protein>
<feature type="signal peptide" evidence="2">
    <location>
        <begin position="1"/>
        <end position="16"/>
    </location>
</feature>
<evidence type="ECO:0000313" key="3">
    <source>
        <dbReference type="EMBL" id="HAE92954.1"/>
    </source>
</evidence>
<dbReference type="EMBL" id="DMBR01000009">
    <property type="protein sequence ID" value="HAE92954.1"/>
    <property type="molecule type" value="Genomic_DNA"/>
</dbReference>